<dbReference type="InterPro" id="IPR045851">
    <property type="entry name" value="AMP-bd_C_sf"/>
</dbReference>
<keyword evidence="3" id="KW-0597">Phosphoprotein</keyword>
<dbReference type="SUPFAM" id="SSF52777">
    <property type="entry name" value="CoA-dependent acyltransferases"/>
    <property type="match status" value="8"/>
</dbReference>
<dbReference type="InterPro" id="IPR011004">
    <property type="entry name" value="Trimer_LpxA-like_sf"/>
</dbReference>
<dbReference type="CDD" id="cd19531">
    <property type="entry name" value="LCL_NRPS-like"/>
    <property type="match status" value="4"/>
</dbReference>
<dbReference type="Gene3D" id="2.160.10.10">
    <property type="entry name" value="Hexapeptide repeat proteins"/>
    <property type="match status" value="1"/>
</dbReference>
<dbReference type="NCBIfam" id="NF003417">
    <property type="entry name" value="PRK04813.1"/>
    <property type="match status" value="4"/>
</dbReference>
<comment type="caution">
    <text evidence="6">The sequence shown here is derived from an EMBL/GenBank/DDBJ whole genome shotgun (WGS) entry which is preliminary data.</text>
</comment>
<dbReference type="InterPro" id="IPR001242">
    <property type="entry name" value="Condensation_dom"/>
</dbReference>
<comment type="cofactor">
    <cofactor evidence="1">
        <name>pantetheine 4'-phosphate</name>
        <dbReference type="ChEBI" id="CHEBI:47942"/>
    </cofactor>
</comment>
<feature type="domain" description="Carrier" evidence="5">
    <location>
        <begin position="528"/>
        <end position="603"/>
    </location>
</feature>
<dbReference type="CDD" id="cd03349">
    <property type="entry name" value="LbH_XAT"/>
    <property type="match status" value="1"/>
</dbReference>
<dbReference type="Pfam" id="PF13193">
    <property type="entry name" value="AMP-binding_C"/>
    <property type="match status" value="4"/>
</dbReference>
<evidence type="ECO:0000256" key="1">
    <source>
        <dbReference type="ARBA" id="ARBA00001957"/>
    </source>
</evidence>
<dbReference type="Pfam" id="PF00501">
    <property type="entry name" value="AMP-binding"/>
    <property type="match status" value="4"/>
</dbReference>
<evidence type="ECO:0000313" key="7">
    <source>
        <dbReference type="Proteomes" id="UP001224392"/>
    </source>
</evidence>
<dbReference type="SMART" id="SM01294">
    <property type="entry name" value="PKS_PP_betabranch"/>
    <property type="match status" value="1"/>
</dbReference>
<dbReference type="RefSeq" id="WP_285764366.1">
    <property type="nucleotide sequence ID" value="NZ_BSYJ01000004.1"/>
</dbReference>
<keyword evidence="2" id="KW-0596">Phosphopantetheine</keyword>
<dbReference type="InterPro" id="IPR009081">
    <property type="entry name" value="PP-bd_ACP"/>
</dbReference>
<dbReference type="CDD" id="cd05930">
    <property type="entry name" value="A_NRPS"/>
    <property type="match status" value="2"/>
</dbReference>
<proteinExistence type="predicted"/>
<dbReference type="InterPro" id="IPR042099">
    <property type="entry name" value="ANL_N_sf"/>
</dbReference>
<dbReference type="InterPro" id="IPR010071">
    <property type="entry name" value="AA_adenyl_dom"/>
</dbReference>
<dbReference type="Gene3D" id="3.40.50.12780">
    <property type="entry name" value="N-terminal domain of ligase-like"/>
    <property type="match status" value="1"/>
</dbReference>
<dbReference type="SUPFAM" id="SSF51161">
    <property type="entry name" value="Trimeric LpxA-like enzymes"/>
    <property type="match status" value="1"/>
</dbReference>
<dbReference type="Gene3D" id="3.30.559.30">
    <property type="entry name" value="Nonribosomal peptide synthetase, condensation domain"/>
    <property type="match status" value="4"/>
</dbReference>
<dbReference type="PROSITE" id="PS50075">
    <property type="entry name" value="CARRIER"/>
    <property type="match status" value="5"/>
</dbReference>
<feature type="domain" description="Carrier" evidence="5">
    <location>
        <begin position="3199"/>
        <end position="3274"/>
    </location>
</feature>
<dbReference type="PANTHER" id="PTHR45527">
    <property type="entry name" value="NONRIBOSOMAL PEPTIDE SYNTHETASE"/>
    <property type="match status" value="1"/>
</dbReference>
<evidence type="ECO:0000256" key="2">
    <source>
        <dbReference type="ARBA" id="ARBA00022450"/>
    </source>
</evidence>
<reference evidence="6 7" key="1">
    <citation type="submission" date="2023-04" db="EMBL/GenBank/DDBJ databases">
        <title>Marinobulbifer ophiurae gen. nov., sp. Nov., isolate from tissue of brittle star Ophioplocus japonicus.</title>
        <authorList>
            <person name="Kawano K."/>
            <person name="Sawayama S."/>
            <person name="Nakagawa S."/>
        </authorList>
    </citation>
    <scope>NUCLEOTIDE SEQUENCE [LARGE SCALE GENOMIC DNA]</scope>
    <source>
        <strain evidence="6 7">NKW57</strain>
    </source>
</reference>
<dbReference type="InterPro" id="IPR020806">
    <property type="entry name" value="PKS_PP-bd"/>
</dbReference>
<evidence type="ECO:0000256" key="3">
    <source>
        <dbReference type="ARBA" id="ARBA00022553"/>
    </source>
</evidence>
<dbReference type="SUPFAM" id="SSF56801">
    <property type="entry name" value="Acetyl-CoA synthetase-like"/>
    <property type="match status" value="4"/>
</dbReference>
<dbReference type="InterPro" id="IPR000873">
    <property type="entry name" value="AMP-dep_synth/lig_dom"/>
</dbReference>
<dbReference type="InterPro" id="IPR006162">
    <property type="entry name" value="Ppantetheine_attach_site"/>
</dbReference>
<feature type="domain" description="Carrier" evidence="5">
    <location>
        <begin position="4249"/>
        <end position="4324"/>
    </location>
</feature>
<organism evidence="6 7">
    <name type="scientific">Biformimicrobium ophioploci</name>
    <dbReference type="NCBI Taxonomy" id="3036711"/>
    <lineage>
        <taxon>Bacteria</taxon>
        <taxon>Pseudomonadati</taxon>
        <taxon>Pseudomonadota</taxon>
        <taxon>Gammaproteobacteria</taxon>
        <taxon>Cellvibrionales</taxon>
        <taxon>Microbulbiferaceae</taxon>
        <taxon>Biformimicrobium</taxon>
    </lineage>
</organism>
<sequence length="4582" mass="510149">MTVVSKPKKISSVFDISEVDQTLASKFEKQVDKFSDRLAVTDSTESMTYAALNQYANRVARSLQGIALQEECPRIGLYFEKGIQFIASVLGVLKAGYAYVPIDPAFPGDRNRFIVEDSGISICITNSGFLAEAQSVCGNQVEFLEIEGISELPDAGNPEQKFSPDRLAFILYTSGSTGRPKGVMHSHRTMLHATMRRTNLQKMTEEDRVSLLYSCSVMGNAVGLYTALLNGASVFPYELNRDGIGGLGKWLQTRKITVFHTIATVFREFGKLSPAEGGYQVRLAIFGGERVLKDDVLLARKLFSEDVEFYTGLGATETGTVRYFRIDKNTELEWEVVPIGYPVEDMEILLLNEEGEEVSEGELGEIVVRSPYVALGYWNDDEATGRVFGVRNGVRTYSMGDMALMTSDGMLVHQGRRDFQVTIRGYRVELGDVECALLSLPEIADAIVMSRAVNGDVQLVAYIVWSDQGQPGVSAIRAKISEKLPPHMVPGHFVLVEALPRTPNNKVDRLALPEPTHERLLTDVGSGQARTIAEIAVLDICAHLLRRDRIGLEQNFFDLGGHSLVAGQLVAALNERFGIDCDIRIIFDAPDLVSIARYVDGIIDCDDRTSESEYSVPERRDPLEPSDFQAFLWRFQKQQPNSRAYHLSNSIWIRGALDVDALEWALASLIVRHEALRTVFPAVDGRPVQRIEAAKSFELTRQDVAGSAEAVSQAQKVFNVPFDLEAGPLWRFVLLRVDDSQHLLVAVFHHLVYDNFRSSEIFFSELDELYEARTKCKPLVLAPLSLQFADYCIWLKSRGRQRETARGATYWSEMGELPDNLQVPPDTRSTRRPEGRGGRVKLRIPRSNCHALVELARSESVTPFMLLLATWQLLLQRYTGQDDILVSTPMDSRLHPGADGLIGCFLNSLVLRTDISDDPTFGELLARSRTSVLEAFERERAGSCTLTDRDFGSVQHRVPTKIRNFFIYRQREDFVGKIGELETEPVVLNSRSAKYDLTLSLLQEGDSITGTLEYSFGLYSRKRAEQLARHFCTLLDAAIANRDLPVSRLQMYSASELGRFFPPPRSGRFADDRTVAQLFEQRTATHPDRVALIAGDISLSFKELNARANRLARYLREHGAGPDTLVAVCMKRSADLVTTLMAVFKAGAAYVPMDPAYPSARLQAMLDDCGAGLLVTEAEHLQKLSLGEVQTLILDKLEHILADGDGSDLFHLGKPSNLAYVIYTSGSTGRPKGVQIEQGALVNFLGSMADVPGIADKDVVQAVTTVCFDIAMLEIFLPLVTGARLIISPRTTSMDPALLARSMEENGVTIMQATPVTWRMLLEYGWKGTPGLKVLCGGEAMGESLAEQLIALDIEVWNLYGPTETTIWSSVKQVQKPTDALSIGYPIACTDLVVLSKHGSLQPDGVPGELLIGGRGLARGYLNREALTREKFIQNPWKAGELLYRTGDLATRLGTGEFRMHGRIDTQIKIRGYRVELQEIEAVLDAQQDIRQSVVVVRGEEERKQLVAYVLLESRGEDPSQLRKELRKKLGEVLPEYMVPSAFIAVQEFPYTANGKVDRKALTENNTDGYRGARSRPPKTWHKEEGAVGSSLAGEILLEICSDLLGRSDIALEQNFFDIGGHSLVATQLLSRLNRLIGCDLGIIDIFEAETLGELATHIEDIRSKEPISSEVTAAGASETRNPLNAAQRGIWFSCRMLGGNAAYNIVNMLRLRGELNIDALHRGLTEIVRRHRVLDSIFPSDDNGPWQELCPAKEVELEVQDLTGEPAAKREARAMQLVRENGARCFMLDEGPLYSFRVIKLSDREYFLSLVFHHIIYDHSSSGVLFRELAELYQAFQGGEKPPLAELPLQFSDHVAWEVEQEENGALDSHIAYWHRQLDNLPPYLELVTDRPRPKIPSYRGGLVRCEVPDDVGLKLSVLARGERSTHFMVMLSAWYLLLYRRAGQADLIVGTSSGRRYRPETENLIGCFINNLVLRTDLSGSPAFVELMQRVRRTVLDACSHDRVPFGRLVEDLNPRREMNLTPFFQHMFLYHNAAYAPRDLPGVEVTRLKSDTKRAKYDLLLQVREESGRFSGVLEYSEDLFDRTTAQAIVDDYLSLLCAAVKDPHLSIDAFAMAPDTDEKILPVAEDPNRKQAAMPSVGPMAGTNDDFVGAVIEICRDVTGCDSVEGTDNFFDIGGHSLTATQLLTRLNRRFSIDLKISEIFETDDMQALGRRVREAVTGTVEQEEIPLQAIQESSFAPASSIQRQLWTMEQIYGGSGANNVASFIRICGDFDAKLFHKALNAVVARHDVLRTTLISKGDRLLQRVSAAGEVAIAKTDLSCLPQDEREQRARTLFNTMLTEPLSVDGNHMLRCVLYRMAKNEVWVGLSFDHSIFDRSSLSIFLRELDEYYGAFASGSKPDLPPLEMQYSDFSRRELQRIESGAYDTDLEYWKGRLANLPDPLMVPGDRRRPEVASARCGQMFIKIPSDLLEAVDKLAREARATRFMLMLSAWQILLQRYSGRDDILVGTPSGRRQQFNTEKLVGCFLNNLVLRTDLSGNPPYIEALKRTRKTCIEALTNDEIPFGYLIDKLAPSRQPNQAPFFQHYFVYQSKITEQLKLGGLDLELLPVDSGGTAYDLSLYVVENKNTLSVAIEYRTDLYNADTVGRMLGYYLCLLRSACQSPENTLWSLEMLAPGERDMLATHLNNTEREFPVSFTVSELVERKVEQEPQAIAVVGIDETLTYATLNGRANQLAAYLQTHGVKPETLIGVCMDRTSYLIVALLAVQKAGAAFVPIDPEFPRDRIQMMLDDAKVDLLLSDRKNRRVLDNAPAPVVEVGAEASIFQSGETSNLAQPGTPDNLAYIIYTSGSTGKPKGVQITQRALVNFLSAMQQAPGISTKDVIQGVTTVCFDIAMLEIFLPLVSGARLVFSDRETATNPQKLAASIEQHDITMMQATPVTWRLLLQSGWQGNPEFRVLCGGEAMGEDLAEQLLARKLEVWNLYGPTETTIWSAVERISDPVQARYIGAPIANTQFLILGRNDVLQPFGVPGELHIGGEGLARGYLDRPELNADKFVSSELVPARRLYRTGDLAVRNAEGRIEFLGRMDNQVKVNGFRIETGEIEVALARLEDVIEVAVVARDIDSEKRLVAYIVTGSGELPDPANLRTELRKTLPVYMIPGYYVAMDSLPKTQNNKVDRKGLPEPRENLLQEATVDASNDYEREILSIAADILARRDLGINHNMFELGGHSLSATRLNSRIRERFQVDLPVRDIFEASDFSEIAARVEQLCNDPTQNLVCPLSHVSRELPLAASSAQKNIWLACQLNEGQARYNVATTLVLEGSLDTERLQFALEGVVRRHEVLRTTFYQKDDALWQQVKLHVESTLHMQDVGIQPNPDAAAEQVARDWLGVRFNLERGPLFRFGLVRVSDTRHWLVLVFHHIIFDQNSGGIFLSELEKLYSAEQSNPPNLAYQFTDYAAWEQRQVQSGSNSSQLDYWKNKLQNLPDPLLLPQDKRRPQLLTYSGGRVEIHFPTGFIEKLHRISGKEKVTSFMVLLAGWQLLLHRYSGRDDVIVGTPASQRNHSAVEPLIGCLINNLVLRTDLSGNPSFQELVERVREVALDAFANSSLTFDELLAEIRPDRQANMAPIFQHMFVHYRDVRDGCRLGEARGRLRPLYQDGVKYDLTLAVSETDDTLHGLIEYSDEIFSHDTVVRMGRNFIALLNAALENPEQQIWSIPAMPEDERCALLETWRGPEVQYSPGLYTHHLVEQAGRDYPDSTALVTATETLDYATLLRRANQVAAHLLSLGAGAGTKVAVCLDRTAELPVALLAVMKCGAAYIPVDPYFPADRLATMLEDSQPEILVTCGDFQEKLSQCDSSVVLLEPDSPIFENQEAEKVCVSVFDESPAFFVYTSGSTGKPKGTVLTHAGLRNLLFSLQERPGVTREDVFLAVSTISFDAATMEIFLPLVTGARLLLRDRNLSLDPGEMARRIEQDGVTAAFAVPAIWRALVENGWRGGHQVKILTGGEATGGDVAEQLVADGHSLWSVYAPSETTVISMLQKVERPSDTGLLGRPINNTGIYILGRHDSLCPVGVPGELHIGGVGVGLGYLNREQLTEQRYLKNPHVPGERLYRTGDIAVRLPDGNVRFLGRVDHQVKIRGVRIELGEIEQKLSGLPMIGQSVVTAIEADSGQKVLVAYVVNTPGHPFDDNGIKQSLRKKLPEYMVPSQIIAVDEMPKTNSGKIDRNRLPPPDMVRPEDDQCGISEGESLETVLSHIFCSVLKTKSVSADDSFFDLGGHSLQVFSVIDAINSRYGLGLQPALVFDYPSVGALSEKIGEILGRGAAPSEQKINSSARDNDRAESVIEALSGRGVPVPVEKERSFGGMRTSWIARKFLAPVYEQSGPSIRKLVKRAILRLEGGHLLSTTMRYLFARCHDITVGEFSYVPFNQYSLRNSTKIGKFCSISDDVQFLNAEHPRNTLSTHAMFYHASVGFSEGYELDRVKITVGNDVFIAPGARILYPTRNIGDGAVIAADAVVVEDVPPYAVVAGSPARVVRYRFSEQTRERLCALKWWDRPIGFLQRHRDQFMQPLEGEEIR</sequence>
<name>A0ABQ6M073_9GAMM</name>
<protein>
    <recommendedName>
        <fullName evidence="5">Carrier domain-containing protein</fullName>
    </recommendedName>
</protein>
<dbReference type="Gene3D" id="3.30.559.10">
    <property type="entry name" value="Chloramphenicol acetyltransferase-like domain"/>
    <property type="match status" value="4"/>
</dbReference>
<keyword evidence="7" id="KW-1185">Reference proteome</keyword>
<feature type="domain" description="Carrier" evidence="5">
    <location>
        <begin position="2146"/>
        <end position="2221"/>
    </location>
</feature>
<evidence type="ECO:0000313" key="6">
    <source>
        <dbReference type="EMBL" id="GMG87746.1"/>
    </source>
</evidence>
<dbReference type="Gene3D" id="2.30.38.10">
    <property type="entry name" value="Luciferase, Domain 3"/>
    <property type="match status" value="3"/>
</dbReference>
<dbReference type="PROSITE" id="PS00012">
    <property type="entry name" value="PHOSPHOPANTETHEINE"/>
    <property type="match status" value="2"/>
</dbReference>
<dbReference type="SUPFAM" id="SSF47336">
    <property type="entry name" value="ACP-like"/>
    <property type="match status" value="5"/>
</dbReference>
<feature type="domain" description="Carrier" evidence="5">
    <location>
        <begin position="1588"/>
        <end position="1663"/>
    </location>
</feature>
<dbReference type="InterPro" id="IPR023213">
    <property type="entry name" value="CAT-like_dom_sf"/>
</dbReference>
<feature type="region of interest" description="Disordered" evidence="4">
    <location>
        <begin position="1566"/>
        <end position="1585"/>
    </location>
</feature>
<dbReference type="PANTHER" id="PTHR45527:SF1">
    <property type="entry name" value="FATTY ACID SYNTHASE"/>
    <property type="match status" value="1"/>
</dbReference>
<dbReference type="InterPro" id="IPR036736">
    <property type="entry name" value="ACP-like_sf"/>
</dbReference>
<dbReference type="Gene3D" id="1.10.1200.10">
    <property type="entry name" value="ACP-like"/>
    <property type="match status" value="5"/>
</dbReference>
<dbReference type="SMART" id="SM00823">
    <property type="entry name" value="PKS_PP"/>
    <property type="match status" value="5"/>
</dbReference>
<dbReference type="Proteomes" id="UP001224392">
    <property type="component" value="Unassembled WGS sequence"/>
</dbReference>
<dbReference type="InterPro" id="IPR020845">
    <property type="entry name" value="AMP-binding_CS"/>
</dbReference>
<dbReference type="InterPro" id="IPR025110">
    <property type="entry name" value="AMP-bd_C"/>
</dbReference>
<dbReference type="Pfam" id="PF00668">
    <property type="entry name" value="Condensation"/>
    <property type="match status" value="4"/>
</dbReference>
<dbReference type="NCBIfam" id="TIGR01733">
    <property type="entry name" value="AA-adenyl-dom"/>
    <property type="match status" value="3"/>
</dbReference>
<dbReference type="Gene3D" id="3.40.50.980">
    <property type="match status" value="6"/>
</dbReference>
<dbReference type="CDD" id="cd12116">
    <property type="entry name" value="A_NRPS_Ta1_like"/>
    <property type="match status" value="2"/>
</dbReference>
<dbReference type="PROSITE" id="PS00455">
    <property type="entry name" value="AMP_BINDING"/>
    <property type="match status" value="4"/>
</dbReference>
<gene>
    <name evidence="6" type="ORF">MNKW57_20670</name>
</gene>
<dbReference type="Pfam" id="PF00550">
    <property type="entry name" value="PP-binding"/>
    <property type="match status" value="5"/>
</dbReference>
<dbReference type="EMBL" id="BSYJ01000004">
    <property type="protein sequence ID" value="GMG87746.1"/>
    <property type="molecule type" value="Genomic_DNA"/>
</dbReference>
<dbReference type="Gene3D" id="3.30.300.30">
    <property type="match status" value="4"/>
</dbReference>
<evidence type="ECO:0000259" key="5">
    <source>
        <dbReference type="PROSITE" id="PS50075"/>
    </source>
</evidence>
<evidence type="ECO:0000256" key="4">
    <source>
        <dbReference type="SAM" id="MobiDB-lite"/>
    </source>
</evidence>
<accession>A0ABQ6M073</accession>